<proteinExistence type="inferred from homology"/>
<dbReference type="GO" id="GO:0007346">
    <property type="term" value="P:regulation of mitotic cell cycle"/>
    <property type="evidence" value="ECO:0007669"/>
    <property type="project" value="TreeGrafter"/>
</dbReference>
<keyword evidence="3" id="KW-1185">Reference proteome</keyword>
<sequence length="516" mass="58595">MSESTLPIDIHTNKLLDWLISRRHCQKEWQHLLSEIRTKIKSAIQDMPPNASISQLLSGKYIEYSACLKIVDILAETEVNTKNIFGHYSSQRMKDWKEIIKMYEKDSIYLADWAQSLIRNVNYEVPSLKKQAMKCQQTIQECEKSAEDCAKQSNAYKHEYTLAANNLGITGQDIREELMSQLNNLPAKLDDIFADISQLSLVKDYYKTFLSFTLKKDKLDCLPVLCYLLEKGNTTYFEYRTGVVPDVIEEFKSTVCFSDENVSSADVGNDNIDFGDGIDLGDDTASIETPSTGNGDFVHIERDDLSQEQIDYGTEGDAINWDITSATNGDEIKGCDGPVGNIAKGEDAQTVLLNTTSRNELINELIEMEGFLDQRIYELRSDEDIVSSNQFQNAPPLLQLTTPDGVTAMLTVVKKLLTALTSPKMKVLYYMKDSSKYIENVSEKLKHIESLSERALNRSKLHESKRMVAIEEMRLIEPQIPVLIDQTRELQRKIESDISKRYKNRVVNIMGGIQVL</sequence>
<name>A0A7R9Q295_9ACAR</name>
<dbReference type="EMBL" id="OC861671">
    <property type="protein sequence ID" value="CAD7629635.1"/>
    <property type="molecule type" value="Genomic_DNA"/>
</dbReference>
<dbReference type="AlphaFoldDB" id="A0A7R9Q295"/>
<dbReference type="InterPro" id="IPR008491">
    <property type="entry name" value="CDK5RAP3"/>
</dbReference>
<dbReference type="PANTHER" id="PTHR14894:SF0">
    <property type="entry name" value="CDK5 REGULATORY SUBUNIT-ASSOCIATED PROTEIN 3"/>
    <property type="match status" value="1"/>
</dbReference>
<protein>
    <recommendedName>
        <fullName evidence="4">CDK5 regulatory subunit-associated protein 3</fullName>
    </recommendedName>
</protein>
<comment type="similarity">
    <text evidence="1">Belongs to the CDK5RAP3 family.</text>
</comment>
<accession>A0A7R9Q295</accession>
<organism evidence="2">
    <name type="scientific">Medioppia subpectinata</name>
    <dbReference type="NCBI Taxonomy" id="1979941"/>
    <lineage>
        <taxon>Eukaryota</taxon>
        <taxon>Metazoa</taxon>
        <taxon>Ecdysozoa</taxon>
        <taxon>Arthropoda</taxon>
        <taxon>Chelicerata</taxon>
        <taxon>Arachnida</taxon>
        <taxon>Acari</taxon>
        <taxon>Acariformes</taxon>
        <taxon>Sarcoptiformes</taxon>
        <taxon>Oribatida</taxon>
        <taxon>Brachypylina</taxon>
        <taxon>Oppioidea</taxon>
        <taxon>Oppiidae</taxon>
        <taxon>Medioppia</taxon>
    </lineage>
</organism>
<dbReference type="EMBL" id="CAJPIZ010007096">
    <property type="protein sequence ID" value="CAG2110065.1"/>
    <property type="molecule type" value="Genomic_DNA"/>
</dbReference>
<dbReference type="Pfam" id="PF05600">
    <property type="entry name" value="CDK5RAP3"/>
    <property type="match status" value="1"/>
</dbReference>
<dbReference type="Proteomes" id="UP000759131">
    <property type="component" value="Unassembled WGS sequence"/>
</dbReference>
<evidence type="ECO:0000313" key="3">
    <source>
        <dbReference type="Proteomes" id="UP000759131"/>
    </source>
</evidence>
<gene>
    <name evidence="2" type="ORF">OSB1V03_LOCUS10050</name>
</gene>
<reference evidence="2" key="1">
    <citation type="submission" date="2020-11" db="EMBL/GenBank/DDBJ databases">
        <authorList>
            <person name="Tran Van P."/>
        </authorList>
    </citation>
    <scope>NUCLEOTIDE SEQUENCE</scope>
</reference>
<dbReference type="PANTHER" id="PTHR14894">
    <property type="entry name" value="CDK5 REGULATORY SUBUNIT-ASSOCIATED PROTEIN 3"/>
    <property type="match status" value="1"/>
</dbReference>
<evidence type="ECO:0000256" key="1">
    <source>
        <dbReference type="ARBA" id="ARBA00007478"/>
    </source>
</evidence>
<evidence type="ECO:0000313" key="2">
    <source>
        <dbReference type="EMBL" id="CAD7629635.1"/>
    </source>
</evidence>
<dbReference type="OrthoDB" id="340432at2759"/>
<evidence type="ECO:0008006" key="4">
    <source>
        <dbReference type="Google" id="ProtNLM"/>
    </source>
</evidence>
<dbReference type="GO" id="GO:0012505">
    <property type="term" value="C:endomembrane system"/>
    <property type="evidence" value="ECO:0007669"/>
    <property type="project" value="TreeGrafter"/>
</dbReference>